<evidence type="ECO:0000313" key="3">
    <source>
        <dbReference type="Proteomes" id="UP000614350"/>
    </source>
</evidence>
<sequence>MNTRKIEHAFSSEIKIFPVPLRTRNGESDRLKDFTDDSGTREKEKENEKEAKGIVSRRARVVDGNCELMISEKGRASTAWRCCYYWNETDGRKTEWRERERRRVVCRTSAGLVSAAAGGQTGCPDSTEAVNASFVYEEKAREGKKKKETDTRLPDRVERRLRSGENSNRRGFSRLSERAPLLCARFASI</sequence>
<organism evidence="2 3">
    <name type="scientific">Vespula vulgaris</name>
    <name type="common">Yellow jacket</name>
    <name type="synonym">Wasp</name>
    <dbReference type="NCBI Taxonomy" id="7454"/>
    <lineage>
        <taxon>Eukaryota</taxon>
        <taxon>Metazoa</taxon>
        <taxon>Ecdysozoa</taxon>
        <taxon>Arthropoda</taxon>
        <taxon>Hexapoda</taxon>
        <taxon>Insecta</taxon>
        <taxon>Pterygota</taxon>
        <taxon>Neoptera</taxon>
        <taxon>Endopterygota</taxon>
        <taxon>Hymenoptera</taxon>
        <taxon>Apocrita</taxon>
        <taxon>Aculeata</taxon>
        <taxon>Vespoidea</taxon>
        <taxon>Vespidae</taxon>
        <taxon>Vespinae</taxon>
        <taxon>Vespula</taxon>
    </lineage>
</organism>
<dbReference type="EMBL" id="JACSEA010000008">
    <property type="protein sequence ID" value="KAF7394531.1"/>
    <property type="molecule type" value="Genomic_DNA"/>
</dbReference>
<evidence type="ECO:0000313" key="2">
    <source>
        <dbReference type="EMBL" id="KAF7394531.1"/>
    </source>
</evidence>
<keyword evidence="3" id="KW-1185">Reference proteome</keyword>
<name>A0A834JZM7_VESVU</name>
<feature type="region of interest" description="Disordered" evidence="1">
    <location>
        <begin position="24"/>
        <end position="51"/>
    </location>
</feature>
<comment type="caution">
    <text evidence="2">The sequence shown here is derived from an EMBL/GenBank/DDBJ whole genome shotgun (WGS) entry which is preliminary data.</text>
</comment>
<accession>A0A834JZM7</accession>
<dbReference type="Proteomes" id="UP000614350">
    <property type="component" value="Unassembled WGS sequence"/>
</dbReference>
<reference evidence="2" key="1">
    <citation type="journal article" date="2020" name="G3 (Bethesda)">
        <title>High-Quality Assemblies for Three Invasive Social Wasps from the &lt;i&gt;Vespula&lt;/i&gt; Genus.</title>
        <authorList>
            <person name="Harrop T.W.R."/>
            <person name="Guhlin J."/>
            <person name="McLaughlin G.M."/>
            <person name="Permina E."/>
            <person name="Stockwell P."/>
            <person name="Gilligan J."/>
            <person name="Le Lec M.F."/>
            <person name="Gruber M.A.M."/>
            <person name="Quinn O."/>
            <person name="Lovegrove M."/>
            <person name="Duncan E.J."/>
            <person name="Remnant E.J."/>
            <person name="Van Eeckhoven J."/>
            <person name="Graham B."/>
            <person name="Knapp R.A."/>
            <person name="Langford K.W."/>
            <person name="Kronenberg Z."/>
            <person name="Press M.O."/>
            <person name="Eacker S.M."/>
            <person name="Wilson-Rankin E.E."/>
            <person name="Purcell J."/>
            <person name="Lester P.J."/>
            <person name="Dearden P.K."/>
        </authorList>
    </citation>
    <scope>NUCLEOTIDE SEQUENCE</scope>
    <source>
        <strain evidence="2">Marl-1</strain>
    </source>
</reference>
<proteinExistence type="predicted"/>
<evidence type="ECO:0000256" key="1">
    <source>
        <dbReference type="SAM" id="MobiDB-lite"/>
    </source>
</evidence>
<gene>
    <name evidence="2" type="ORF">HZH66_007705</name>
</gene>
<protein>
    <submittedName>
        <fullName evidence="2">Uncharacterized protein</fullName>
    </submittedName>
</protein>
<dbReference type="AlphaFoldDB" id="A0A834JZM7"/>